<reference evidence="1" key="2">
    <citation type="submission" date="2020-09" db="EMBL/GenBank/DDBJ databases">
        <authorList>
            <person name="Sun Q."/>
            <person name="Kim S."/>
        </authorList>
    </citation>
    <scope>NUCLEOTIDE SEQUENCE</scope>
    <source>
        <strain evidence="1">KCTC 42731</strain>
    </source>
</reference>
<dbReference type="AlphaFoldDB" id="A0A919BDQ1"/>
<accession>A0A919BDQ1</accession>
<evidence type="ECO:0000313" key="1">
    <source>
        <dbReference type="EMBL" id="GHF81712.1"/>
    </source>
</evidence>
<name>A0A919BDQ1_9GAMM</name>
<evidence type="ECO:0000313" key="2">
    <source>
        <dbReference type="Proteomes" id="UP000623842"/>
    </source>
</evidence>
<dbReference type="EMBL" id="BNCK01000001">
    <property type="protein sequence ID" value="GHF81712.1"/>
    <property type="molecule type" value="Genomic_DNA"/>
</dbReference>
<protein>
    <recommendedName>
        <fullName evidence="3">Replication protein</fullName>
    </recommendedName>
</protein>
<gene>
    <name evidence="1" type="ORF">GCM10017161_06490</name>
</gene>
<dbReference type="Proteomes" id="UP000623842">
    <property type="component" value="Unassembled WGS sequence"/>
</dbReference>
<proteinExistence type="predicted"/>
<reference evidence="1" key="1">
    <citation type="journal article" date="2014" name="Int. J. Syst. Evol. Microbiol.">
        <title>Complete genome sequence of Corynebacterium casei LMG S-19264T (=DSM 44701T), isolated from a smear-ripened cheese.</title>
        <authorList>
            <consortium name="US DOE Joint Genome Institute (JGI-PGF)"/>
            <person name="Walter F."/>
            <person name="Albersmeier A."/>
            <person name="Kalinowski J."/>
            <person name="Ruckert C."/>
        </authorList>
    </citation>
    <scope>NUCLEOTIDE SEQUENCE</scope>
    <source>
        <strain evidence="1">KCTC 42731</strain>
    </source>
</reference>
<dbReference type="RefSeq" id="WP_189767265.1">
    <property type="nucleotide sequence ID" value="NZ_BNCK01000001.1"/>
</dbReference>
<sequence length="321" mass="37304">MTQFHQFNIEEAKELGVEAAAILFQFRSILDVYKKLDTNFIEDKYWIELSTTSLEELFPYIEKGKLKRLLYRLVEKGFVQKKEFSSQKSKNSVWYSMPEIGKVSVLPHTNQTESDVPIIDMSQARQQAQPAAKKQFCWEDILPAAIEQEVASLIASNGYDRDFYMDIWQTFAAKMDSDGERVPTMDIARKRFKAYARKVMIGFKQGNYRYNQTVQRKEQERKKLVEKWLSLKGKPDMQLVNNVNTSTLRTPIVQVWDSFINKAFEQEIPLKHYSQVEIGFNSYLNTWISNENKAYFTGGSTAKPQVNFDDTSWADGLDLEG</sequence>
<organism evidence="1 2">
    <name type="scientific">Thalassotalea marina</name>
    <dbReference type="NCBI Taxonomy" id="1673741"/>
    <lineage>
        <taxon>Bacteria</taxon>
        <taxon>Pseudomonadati</taxon>
        <taxon>Pseudomonadota</taxon>
        <taxon>Gammaproteobacteria</taxon>
        <taxon>Alteromonadales</taxon>
        <taxon>Colwelliaceae</taxon>
        <taxon>Thalassotalea</taxon>
    </lineage>
</organism>
<keyword evidence="2" id="KW-1185">Reference proteome</keyword>
<comment type="caution">
    <text evidence="1">The sequence shown here is derived from an EMBL/GenBank/DDBJ whole genome shotgun (WGS) entry which is preliminary data.</text>
</comment>
<evidence type="ECO:0008006" key="3">
    <source>
        <dbReference type="Google" id="ProtNLM"/>
    </source>
</evidence>